<evidence type="ECO:0000256" key="3">
    <source>
        <dbReference type="ARBA" id="ARBA00023163"/>
    </source>
</evidence>
<evidence type="ECO:0000259" key="6">
    <source>
        <dbReference type="PROSITE" id="PS50977"/>
    </source>
</evidence>
<feature type="compositionally biased region" description="Acidic residues" evidence="5">
    <location>
        <begin position="220"/>
        <end position="233"/>
    </location>
</feature>
<evidence type="ECO:0000313" key="8">
    <source>
        <dbReference type="Proteomes" id="UP001589532"/>
    </source>
</evidence>
<evidence type="ECO:0000256" key="2">
    <source>
        <dbReference type="ARBA" id="ARBA00023125"/>
    </source>
</evidence>
<dbReference type="PROSITE" id="PS50977">
    <property type="entry name" value="HTH_TETR_2"/>
    <property type="match status" value="1"/>
</dbReference>
<feature type="domain" description="HTH tetR-type" evidence="6">
    <location>
        <begin position="11"/>
        <end position="71"/>
    </location>
</feature>
<protein>
    <submittedName>
        <fullName evidence="7">TetR/AcrR family transcriptional regulator</fullName>
    </submittedName>
</protein>
<keyword evidence="8" id="KW-1185">Reference proteome</keyword>
<dbReference type="InterPro" id="IPR041347">
    <property type="entry name" value="MftR_C"/>
</dbReference>
<dbReference type="SUPFAM" id="SSF46689">
    <property type="entry name" value="Homeodomain-like"/>
    <property type="match status" value="1"/>
</dbReference>
<dbReference type="PANTHER" id="PTHR30055:SF234">
    <property type="entry name" value="HTH-TYPE TRANSCRIPTIONAL REGULATOR BETI"/>
    <property type="match status" value="1"/>
</dbReference>
<dbReference type="Pfam" id="PF00440">
    <property type="entry name" value="TetR_N"/>
    <property type="match status" value="1"/>
</dbReference>
<dbReference type="InterPro" id="IPR050109">
    <property type="entry name" value="HTH-type_TetR-like_transc_reg"/>
</dbReference>
<dbReference type="PANTHER" id="PTHR30055">
    <property type="entry name" value="HTH-TYPE TRANSCRIPTIONAL REGULATOR RUTR"/>
    <property type="match status" value="1"/>
</dbReference>
<proteinExistence type="predicted"/>
<gene>
    <name evidence="7" type="ORF">ACFFSA_43165</name>
</gene>
<keyword evidence="3" id="KW-0804">Transcription</keyword>
<dbReference type="Pfam" id="PF17754">
    <property type="entry name" value="TetR_C_14"/>
    <property type="match status" value="1"/>
</dbReference>
<feature type="region of interest" description="Disordered" evidence="5">
    <location>
        <begin position="205"/>
        <end position="233"/>
    </location>
</feature>
<keyword evidence="1" id="KW-0805">Transcription regulation</keyword>
<evidence type="ECO:0000256" key="1">
    <source>
        <dbReference type="ARBA" id="ARBA00023015"/>
    </source>
</evidence>
<dbReference type="Gene3D" id="1.10.10.60">
    <property type="entry name" value="Homeodomain-like"/>
    <property type="match status" value="1"/>
</dbReference>
<dbReference type="InterPro" id="IPR009057">
    <property type="entry name" value="Homeodomain-like_sf"/>
</dbReference>
<evidence type="ECO:0000313" key="7">
    <source>
        <dbReference type="EMBL" id="MFB9629913.1"/>
    </source>
</evidence>
<sequence>MEEGLRERKKRETRQRIADIAMGLFMIKGFDNVTVAEIARTADVSVNTVFNYFGTKEDLFADRQDVAIDLAPQVLREREPGESVVEAFRRDFFDALDTRHWRYGLNQGADVFDRIVSEAPSLVAKLREMQEKREDALTRALADELGSEADDLTPRLVATHILSTTRILTQSAVRRQGAGEQWESVEPDLKVQAAKAFDLLESGIGDLLAGEGPSQQHDPEGEDDEAEGDDHQD</sequence>
<accession>A0ABV5SGG1</accession>
<dbReference type="RefSeq" id="WP_344984688.1">
    <property type="nucleotide sequence ID" value="NZ_BAAAXV010000001.1"/>
</dbReference>
<dbReference type="InterPro" id="IPR001647">
    <property type="entry name" value="HTH_TetR"/>
</dbReference>
<evidence type="ECO:0000256" key="5">
    <source>
        <dbReference type="SAM" id="MobiDB-lite"/>
    </source>
</evidence>
<dbReference type="Proteomes" id="UP001589532">
    <property type="component" value="Unassembled WGS sequence"/>
</dbReference>
<dbReference type="Gene3D" id="1.10.357.10">
    <property type="entry name" value="Tetracycline Repressor, domain 2"/>
    <property type="match status" value="1"/>
</dbReference>
<comment type="caution">
    <text evidence="7">The sequence shown here is derived from an EMBL/GenBank/DDBJ whole genome shotgun (WGS) entry which is preliminary data.</text>
</comment>
<evidence type="ECO:0000256" key="4">
    <source>
        <dbReference type="PROSITE-ProRule" id="PRU00335"/>
    </source>
</evidence>
<name>A0ABV5SGG1_9ACTN</name>
<dbReference type="EMBL" id="JBHMBW010000075">
    <property type="protein sequence ID" value="MFB9629913.1"/>
    <property type="molecule type" value="Genomic_DNA"/>
</dbReference>
<organism evidence="7 8">
    <name type="scientific">Nonomuraea helvata</name>
    <dbReference type="NCBI Taxonomy" id="37484"/>
    <lineage>
        <taxon>Bacteria</taxon>
        <taxon>Bacillati</taxon>
        <taxon>Actinomycetota</taxon>
        <taxon>Actinomycetes</taxon>
        <taxon>Streptosporangiales</taxon>
        <taxon>Streptosporangiaceae</taxon>
        <taxon>Nonomuraea</taxon>
    </lineage>
</organism>
<reference evidence="7 8" key="1">
    <citation type="submission" date="2024-09" db="EMBL/GenBank/DDBJ databases">
        <authorList>
            <person name="Sun Q."/>
            <person name="Mori K."/>
        </authorList>
    </citation>
    <scope>NUCLEOTIDE SEQUENCE [LARGE SCALE GENOMIC DNA]</scope>
    <source>
        <strain evidence="7 8">JCM 3143</strain>
    </source>
</reference>
<dbReference type="PRINTS" id="PR00455">
    <property type="entry name" value="HTHTETR"/>
</dbReference>
<feature type="DNA-binding region" description="H-T-H motif" evidence="4">
    <location>
        <begin position="34"/>
        <end position="53"/>
    </location>
</feature>
<keyword evidence="2 4" id="KW-0238">DNA-binding</keyword>